<evidence type="ECO:0000256" key="1">
    <source>
        <dbReference type="SAM" id="MobiDB-lite"/>
    </source>
</evidence>
<dbReference type="RefSeq" id="XP_033525273.1">
    <property type="nucleotide sequence ID" value="XM_033663543.1"/>
</dbReference>
<accession>A0A6A6AH52</accession>
<name>A0A6A6AH52_9PLEO</name>
<evidence type="ECO:0000259" key="2">
    <source>
        <dbReference type="PROSITE" id="PS50181"/>
    </source>
</evidence>
<gene>
    <name evidence="3" type="ORF">P153DRAFT_287537</name>
</gene>
<sequence>MDQLPQELVDRISSYLSPDDLKNTLLLSHAFRFSTEKYSGAFARFALNEDTAEKFIDTFSGHRLLYLRDLEFGIRLPLPEDSQRRDNADQVSKHDKSFTQQITFLFKTMKTVEERAGNQNKPGTVRLAISSPSRPIFRGRSLSYHHHLSWRVHLLEPEALPLLKSVRSLEVGDDWDGSFGRRADDADYNWARVKPDYRVMVDLVVKLPNLEYWGCRIGGDEWSPKTEQEATRYLTQDWAGPRRDTRQDFAKALLSARLPDSLRRIRLDFLHDLHSSTHIDHLTAQPNLVSPAANDLFSTSLRHLSHHLRRLHLRVVADETLFWSKDNCTPSWPNLESLVVMFHMVSPSGQWYFIGPNGEGHDTAAFKVTNASYPPLETTPYDEEMDGQIEEEGDRRYRGSPNTRIRMVPNDTTLRPFLAAFAKAASNMRALQEAVLWCPLAWAPNDEDDEELETDWLPENCTDRDRLAWGVHYQATGEPNFTQQGGNLPTEVPLLWWKVGKWRPDPELHELFQQIGRTPWGDGLKEHWEDEDYGEGLVDREYFEYCVQEEVDKVGRIPPPN</sequence>
<proteinExistence type="predicted"/>
<dbReference type="EMBL" id="ML977503">
    <property type="protein sequence ID" value="KAF2130886.1"/>
    <property type="molecule type" value="Genomic_DNA"/>
</dbReference>
<evidence type="ECO:0000313" key="3">
    <source>
        <dbReference type="EMBL" id="KAF2130886.1"/>
    </source>
</evidence>
<protein>
    <recommendedName>
        <fullName evidence="2">F-box domain-containing protein</fullName>
    </recommendedName>
</protein>
<dbReference type="AlphaFoldDB" id="A0A6A6AH52"/>
<feature type="compositionally biased region" description="Acidic residues" evidence="1">
    <location>
        <begin position="380"/>
        <end position="392"/>
    </location>
</feature>
<dbReference type="OrthoDB" id="5985073at2759"/>
<feature type="domain" description="F-box" evidence="2">
    <location>
        <begin position="1"/>
        <end position="45"/>
    </location>
</feature>
<feature type="region of interest" description="Disordered" evidence="1">
    <location>
        <begin position="376"/>
        <end position="402"/>
    </location>
</feature>
<dbReference type="PROSITE" id="PS50181">
    <property type="entry name" value="FBOX"/>
    <property type="match status" value="1"/>
</dbReference>
<reference evidence="3" key="1">
    <citation type="journal article" date="2020" name="Stud. Mycol.">
        <title>101 Dothideomycetes genomes: a test case for predicting lifestyles and emergence of pathogens.</title>
        <authorList>
            <person name="Haridas S."/>
            <person name="Albert R."/>
            <person name="Binder M."/>
            <person name="Bloem J."/>
            <person name="Labutti K."/>
            <person name="Salamov A."/>
            <person name="Andreopoulos B."/>
            <person name="Baker S."/>
            <person name="Barry K."/>
            <person name="Bills G."/>
            <person name="Bluhm B."/>
            <person name="Cannon C."/>
            <person name="Castanera R."/>
            <person name="Culley D."/>
            <person name="Daum C."/>
            <person name="Ezra D."/>
            <person name="Gonzalez J."/>
            <person name="Henrissat B."/>
            <person name="Kuo A."/>
            <person name="Liang C."/>
            <person name="Lipzen A."/>
            <person name="Lutzoni F."/>
            <person name="Magnuson J."/>
            <person name="Mondo S."/>
            <person name="Nolan M."/>
            <person name="Ohm R."/>
            <person name="Pangilinan J."/>
            <person name="Park H.-J."/>
            <person name="Ramirez L."/>
            <person name="Alfaro M."/>
            <person name="Sun H."/>
            <person name="Tritt A."/>
            <person name="Yoshinaga Y."/>
            <person name="Zwiers L.-H."/>
            <person name="Turgeon B."/>
            <person name="Goodwin S."/>
            <person name="Spatafora J."/>
            <person name="Crous P."/>
            <person name="Grigoriev I."/>
        </authorList>
    </citation>
    <scope>NUCLEOTIDE SEQUENCE</scope>
    <source>
        <strain evidence="3">CBS 119687</strain>
    </source>
</reference>
<dbReference type="InterPro" id="IPR001810">
    <property type="entry name" value="F-box_dom"/>
</dbReference>
<keyword evidence="4" id="KW-1185">Reference proteome</keyword>
<dbReference type="GeneID" id="54403975"/>
<organism evidence="3 4">
    <name type="scientific">Dothidotthia symphoricarpi CBS 119687</name>
    <dbReference type="NCBI Taxonomy" id="1392245"/>
    <lineage>
        <taxon>Eukaryota</taxon>
        <taxon>Fungi</taxon>
        <taxon>Dikarya</taxon>
        <taxon>Ascomycota</taxon>
        <taxon>Pezizomycotina</taxon>
        <taxon>Dothideomycetes</taxon>
        <taxon>Pleosporomycetidae</taxon>
        <taxon>Pleosporales</taxon>
        <taxon>Dothidotthiaceae</taxon>
        <taxon>Dothidotthia</taxon>
    </lineage>
</organism>
<evidence type="ECO:0000313" key="4">
    <source>
        <dbReference type="Proteomes" id="UP000799771"/>
    </source>
</evidence>
<dbReference type="Proteomes" id="UP000799771">
    <property type="component" value="Unassembled WGS sequence"/>
</dbReference>